<dbReference type="GO" id="GO:0031509">
    <property type="term" value="P:subtelomeric heterochromatin formation"/>
    <property type="evidence" value="ECO:0007669"/>
    <property type="project" value="InterPro"/>
</dbReference>
<evidence type="ECO:0000256" key="13">
    <source>
        <dbReference type="SAM" id="Coils"/>
    </source>
</evidence>
<dbReference type="InterPro" id="IPR019467">
    <property type="entry name" value="Hat1_N"/>
</dbReference>
<dbReference type="Gene3D" id="1.10.10.390">
    <property type="match status" value="1"/>
</dbReference>
<comment type="caution">
    <text evidence="16">The sequence shown here is derived from an EMBL/GenBank/DDBJ whole genome shotgun (WGS) entry which is preliminary data.</text>
</comment>
<dbReference type="EC" id="2.3.1.48" evidence="3 9"/>
<comment type="subcellular location">
    <subcellularLocation>
        <location evidence="1">Nucleus</location>
    </subcellularLocation>
</comment>
<evidence type="ECO:0000256" key="7">
    <source>
        <dbReference type="ARBA" id="ARBA00023315"/>
    </source>
</evidence>
<dbReference type="AlphaFoldDB" id="A0AAN9AGN3"/>
<evidence type="ECO:0000256" key="10">
    <source>
        <dbReference type="PIRSR" id="PIRSR038084-1"/>
    </source>
</evidence>
<dbReference type="PANTHER" id="PTHR12046">
    <property type="entry name" value="HISTONE ACETYLTRANSFERASE TYPE B CATALYTIC SUBUNIT"/>
    <property type="match status" value="1"/>
</dbReference>
<dbReference type="InterPro" id="IPR013523">
    <property type="entry name" value="Hist_AcTrfase_HAT1_C"/>
</dbReference>
<feature type="coiled-coil region" evidence="13">
    <location>
        <begin position="376"/>
        <end position="435"/>
    </location>
</feature>
<dbReference type="EMBL" id="JAXCGZ010000157">
    <property type="protein sequence ID" value="KAK7086526.1"/>
    <property type="molecule type" value="Genomic_DNA"/>
</dbReference>
<dbReference type="CDD" id="cd04301">
    <property type="entry name" value="NAT_SF"/>
    <property type="match status" value="1"/>
</dbReference>
<protein>
    <recommendedName>
        <fullName evidence="4 9">Histone acetyltransferase type B catalytic subunit</fullName>
        <ecNumber evidence="3 9">2.3.1.48</ecNumber>
    </recommendedName>
</protein>
<proteinExistence type="inferred from homology"/>
<accession>A0AAN9AGN3</accession>
<keyword evidence="17" id="KW-1185">Reference proteome</keyword>
<evidence type="ECO:0000256" key="4">
    <source>
        <dbReference type="ARBA" id="ARBA00021268"/>
    </source>
</evidence>
<evidence type="ECO:0000256" key="12">
    <source>
        <dbReference type="PIRSR" id="PIRSR038084-3"/>
    </source>
</evidence>
<evidence type="ECO:0000313" key="17">
    <source>
        <dbReference type="Proteomes" id="UP001381693"/>
    </source>
</evidence>
<evidence type="ECO:0000259" key="14">
    <source>
        <dbReference type="Pfam" id="PF10394"/>
    </source>
</evidence>
<feature type="region of interest" description="Interaction with histone H4 N-terminus" evidence="11">
    <location>
        <begin position="245"/>
        <end position="247"/>
    </location>
</feature>
<evidence type="ECO:0000313" key="16">
    <source>
        <dbReference type="EMBL" id="KAK7086526.1"/>
    </source>
</evidence>
<dbReference type="SUPFAM" id="SSF55729">
    <property type="entry name" value="Acyl-CoA N-acyltransferases (Nat)"/>
    <property type="match status" value="1"/>
</dbReference>
<evidence type="ECO:0000256" key="3">
    <source>
        <dbReference type="ARBA" id="ARBA00013184"/>
    </source>
</evidence>
<evidence type="ECO:0000256" key="11">
    <source>
        <dbReference type="PIRSR" id="PIRSR038084-2"/>
    </source>
</evidence>
<comment type="catalytic activity">
    <reaction evidence="8 9">
        <text>L-lysyl-[protein] + acetyl-CoA = N(6)-acetyl-L-lysyl-[protein] + CoA + H(+)</text>
        <dbReference type="Rhea" id="RHEA:45948"/>
        <dbReference type="Rhea" id="RHEA-COMP:9752"/>
        <dbReference type="Rhea" id="RHEA-COMP:10731"/>
        <dbReference type="ChEBI" id="CHEBI:15378"/>
        <dbReference type="ChEBI" id="CHEBI:29969"/>
        <dbReference type="ChEBI" id="CHEBI:57287"/>
        <dbReference type="ChEBI" id="CHEBI:57288"/>
        <dbReference type="ChEBI" id="CHEBI:61930"/>
        <dbReference type="EC" id="2.3.1.48"/>
    </reaction>
</comment>
<dbReference type="GO" id="GO:0005634">
    <property type="term" value="C:nucleus"/>
    <property type="evidence" value="ECO:0007669"/>
    <property type="project" value="UniProtKB-SubCell"/>
</dbReference>
<name>A0AAN9AGN3_HALRR</name>
<dbReference type="PIRSF" id="PIRSF038084">
    <property type="entry name" value="HAT-B_cat"/>
    <property type="match status" value="1"/>
</dbReference>
<dbReference type="Gene3D" id="3.90.360.10">
    <property type="entry name" value="Histone acetyl transferase 1 (HAT1), N-terminal domain"/>
    <property type="match status" value="1"/>
</dbReference>
<gene>
    <name evidence="16" type="primary">HAT1</name>
    <name evidence="16" type="ORF">SK128_012507</name>
</gene>
<dbReference type="Proteomes" id="UP001381693">
    <property type="component" value="Unassembled WGS sequence"/>
</dbReference>
<dbReference type="InterPro" id="IPR016181">
    <property type="entry name" value="Acyl_CoA_acyltransferase"/>
</dbReference>
<evidence type="ECO:0000256" key="9">
    <source>
        <dbReference type="PIRNR" id="PIRNR038084"/>
    </source>
</evidence>
<keyword evidence="5 9" id="KW-0808">Transferase</keyword>
<evidence type="ECO:0000259" key="15">
    <source>
        <dbReference type="Pfam" id="PF21183"/>
    </source>
</evidence>
<evidence type="ECO:0000256" key="2">
    <source>
        <dbReference type="ARBA" id="ARBA00010543"/>
    </source>
</evidence>
<dbReference type="FunFam" id="1.10.10.390:FF:000001">
    <property type="entry name" value="Histone acetyltransferase type B catalytic subunit"/>
    <property type="match status" value="1"/>
</dbReference>
<feature type="region of interest" description="Interaction with histone H4 N-terminus" evidence="11">
    <location>
        <begin position="83"/>
        <end position="85"/>
    </location>
</feature>
<evidence type="ECO:0000256" key="1">
    <source>
        <dbReference type="ARBA" id="ARBA00004123"/>
    </source>
</evidence>
<dbReference type="InterPro" id="IPR048776">
    <property type="entry name" value="HAT1_C"/>
</dbReference>
<dbReference type="GO" id="GO:0000781">
    <property type="term" value="C:chromosome, telomeric region"/>
    <property type="evidence" value="ECO:0007669"/>
    <property type="project" value="GOC"/>
</dbReference>
<organism evidence="16 17">
    <name type="scientific">Halocaridina rubra</name>
    <name type="common">Hawaiian red shrimp</name>
    <dbReference type="NCBI Taxonomy" id="373956"/>
    <lineage>
        <taxon>Eukaryota</taxon>
        <taxon>Metazoa</taxon>
        <taxon>Ecdysozoa</taxon>
        <taxon>Arthropoda</taxon>
        <taxon>Crustacea</taxon>
        <taxon>Multicrustacea</taxon>
        <taxon>Malacostraca</taxon>
        <taxon>Eumalacostraca</taxon>
        <taxon>Eucarida</taxon>
        <taxon>Decapoda</taxon>
        <taxon>Pleocyemata</taxon>
        <taxon>Caridea</taxon>
        <taxon>Atyoidea</taxon>
        <taxon>Atyidae</taxon>
        <taxon>Halocaridina</taxon>
    </lineage>
</organism>
<keyword evidence="13" id="KW-0175">Coiled coil</keyword>
<dbReference type="Pfam" id="PF10394">
    <property type="entry name" value="Hat1_N"/>
    <property type="match status" value="1"/>
</dbReference>
<dbReference type="Pfam" id="PF21183">
    <property type="entry name" value="HAT1_C"/>
    <property type="match status" value="1"/>
</dbReference>
<dbReference type="InterPro" id="IPR017380">
    <property type="entry name" value="Hist_AcTrfase_B-typ_cat-su"/>
</dbReference>
<evidence type="ECO:0000256" key="8">
    <source>
        <dbReference type="ARBA" id="ARBA00048017"/>
    </source>
</evidence>
<feature type="domain" description="Histone acetyl transferase HAT1 N-terminal" evidence="14">
    <location>
        <begin position="47"/>
        <end position="208"/>
    </location>
</feature>
<feature type="site" description="Interaction with histone H4 N-terminus" evidence="12">
    <location>
        <position position="219"/>
    </location>
</feature>
<dbReference type="GO" id="GO:0004402">
    <property type="term" value="F:histone acetyltransferase activity"/>
    <property type="evidence" value="ECO:0007669"/>
    <property type="project" value="UniProtKB-UniRule"/>
</dbReference>
<dbReference type="InterPro" id="IPR037113">
    <property type="entry name" value="Hat1_N_sf"/>
</dbReference>
<sequence>MPDHTFKVEEISRERQRSLRSKLCQLLKVISMADVSGIARNSLEPFVVDSNEALEFKLVRTEADFEDDDLIFKPDMSHQVFGESEQIFGYSGLRIKLYYSACRLTTYLMHTYAEKVNPEKYDGVKADDVIKPIAERLPPGYHTNASDFLVALKKDATFKPYGQMLRQFTIDMEDGEEKTFEVYVCDISEPGFVEYHERMQPFILWYIDAASYIDADEKWCFLVTYEKFTVNGNPQYAFVGYSTVYEYYAFPDKIRPRISQMLVLPPFQRMGLGAEMLESIYMHYKSNNKVLDITVEDPADNFARLRDFVDSKHCLKLAVFQPSQLTKGFSDEMVKEAQEKLKLNKRQVRRVYEILRLHVTDRSDEEAYRNYRLDIKNRLNVQYKKEDRDMAKLKKVLRPEEYAATMTITSKEQRIESLERQYVDLEEHYLHVLERLAASNLS</sequence>
<evidence type="ECO:0000256" key="5">
    <source>
        <dbReference type="ARBA" id="ARBA00022679"/>
    </source>
</evidence>
<reference evidence="16 17" key="1">
    <citation type="submission" date="2023-11" db="EMBL/GenBank/DDBJ databases">
        <title>Halocaridina rubra genome assembly.</title>
        <authorList>
            <person name="Smith C."/>
        </authorList>
    </citation>
    <scope>NUCLEOTIDE SEQUENCE [LARGE SCALE GENOMIC DNA]</scope>
    <source>
        <strain evidence="16">EP-1</strain>
        <tissue evidence="16">Whole</tissue>
    </source>
</reference>
<keyword evidence="6" id="KW-0539">Nucleus</keyword>
<comment type="similarity">
    <text evidence="2 9">Belongs to the HAT1 family.</text>
</comment>
<keyword evidence="7 9" id="KW-0012">Acyltransferase</keyword>
<evidence type="ECO:0000256" key="6">
    <source>
        <dbReference type="ARBA" id="ARBA00023242"/>
    </source>
</evidence>
<dbReference type="GO" id="GO:0042393">
    <property type="term" value="F:histone binding"/>
    <property type="evidence" value="ECO:0007669"/>
    <property type="project" value="InterPro"/>
</dbReference>
<feature type="active site" description="Proton donor/acceptor" evidence="10">
    <location>
        <position position="296"/>
    </location>
</feature>
<feature type="domain" description="Histone acetyltransferase type B catalytic subunit C-terminal" evidence="15">
    <location>
        <begin position="306"/>
        <end position="357"/>
    </location>
</feature>
<dbReference type="Gene3D" id="3.40.630.30">
    <property type="match status" value="1"/>
</dbReference>